<evidence type="ECO:0000313" key="1">
    <source>
        <dbReference type="EMBL" id="VFQ81600.1"/>
    </source>
</evidence>
<dbReference type="Proteomes" id="UP000595140">
    <property type="component" value="Unassembled WGS sequence"/>
</dbReference>
<reference evidence="1 2" key="1">
    <citation type="submission" date="2018-04" db="EMBL/GenBank/DDBJ databases">
        <authorList>
            <person name="Vogel A."/>
        </authorList>
    </citation>
    <scope>NUCLEOTIDE SEQUENCE [LARGE SCALE GENOMIC DNA]</scope>
</reference>
<sequence>MGIVGYLLLLHHWHEGPRRERRERGVLISRFLQKYQNAIQVWKEDINFGPKPKPINKKELAQHYLLLPL</sequence>
<name>A0A484LYF4_9ASTE</name>
<keyword evidence="2" id="KW-1185">Reference proteome</keyword>
<dbReference type="AlphaFoldDB" id="A0A484LYF4"/>
<evidence type="ECO:0000313" key="2">
    <source>
        <dbReference type="Proteomes" id="UP000595140"/>
    </source>
</evidence>
<organism evidence="1 2">
    <name type="scientific">Cuscuta campestris</name>
    <dbReference type="NCBI Taxonomy" id="132261"/>
    <lineage>
        <taxon>Eukaryota</taxon>
        <taxon>Viridiplantae</taxon>
        <taxon>Streptophyta</taxon>
        <taxon>Embryophyta</taxon>
        <taxon>Tracheophyta</taxon>
        <taxon>Spermatophyta</taxon>
        <taxon>Magnoliopsida</taxon>
        <taxon>eudicotyledons</taxon>
        <taxon>Gunneridae</taxon>
        <taxon>Pentapetalae</taxon>
        <taxon>asterids</taxon>
        <taxon>lamiids</taxon>
        <taxon>Solanales</taxon>
        <taxon>Convolvulaceae</taxon>
        <taxon>Cuscuteae</taxon>
        <taxon>Cuscuta</taxon>
        <taxon>Cuscuta subgen. Grammica</taxon>
        <taxon>Cuscuta sect. Cleistogrammica</taxon>
    </lineage>
</organism>
<protein>
    <submittedName>
        <fullName evidence="1">Uncharacterized protein</fullName>
    </submittedName>
</protein>
<accession>A0A484LYF4</accession>
<gene>
    <name evidence="1" type="ORF">CCAM_LOCUS23376</name>
</gene>
<dbReference type="EMBL" id="OOIL02002240">
    <property type="protein sequence ID" value="VFQ81600.1"/>
    <property type="molecule type" value="Genomic_DNA"/>
</dbReference>
<proteinExistence type="predicted"/>